<keyword evidence="1" id="KW-0472">Membrane</keyword>
<proteinExistence type="predicted"/>
<keyword evidence="1" id="KW-0812">Transmembrane</keyword>
<organism evidence="2">
    <name type="scientific">viral metagenome</name>
    <dbReference type="NCBI Taxonomy" id="1070528"/>
    <lineage>
        <taxon>unclassified sequences</taxon>
        <taxon>metagenomes</taxon>
        <taxon>organismal metagenomes</taxon>
    </lineage>
</organism>
<accession>A0A6C0E9V6</accession>
<protein>
    <submittedName>
        <fullName evidence="2">Uncharacterized protein</fullName>
    </submittedName>
</protein>
<sequence>MNIVMADKTNGEEKKNEPWLTKTVDIMGYKVQNWVLVVVLLAALYLLHTHGYLKKLEKFVLADKSTLDFKTGVTDAGSVPAPVVNTLRNLRQ</sequence>
<evidence type="ECO:0000313" key="2">
    <source>
        <dbReference type="EMBL" id="QHT25854.1"/>
    </source>
</evidence>
<feature type="transmembrane region" description="Helical" evidence="1">
    <location>
        <begin position="31"/>
        <end position="48"/>
    </location>
</feature>
<dbReference type="EMBL" id="MN739775">
    <property type="protein sequence ID" value="QHT25854.1"/>
    <property type="molecule type" value="Genomic_DNA"/>
</dbReference>
<name>A0A6C0E9V6_9ZZZZ</name>
<reference evidence="2" key="1">
    <citation type="journal article" date="2020" name="Nature">
        <title>Giant virus diversity and host interactions through global metagenomics.</title>
        <authorList>
            <person name="Schulz F."/>
            <person name="Roux S."/>
            <person name="Paez-Espino D."/>
            <person name="Jungbluth S."/>
            <person name="Walsh D.A."/>
            <person name="Denef V.J."/>
            <person name="McMahon K.D."/>
            <person name="Konstantinidis K.T."/>
            <person name="Eloe-Fadrosh E.A."/>
            <person name="Kyrpides N.C."/>
            <person name="Woyke T."/>
        </authorList>
    </citation>
    <scope>NUCLEOTIDE SEQUENCE</scope>
    <source>
        <strain evidence="2">GVMAG-M-3300023179-27</strain>
    </source>
</reference>
<keyword evidence="1" id="KW-1133">Transmembrane helix</keyword>
<dbReference type="AlphaFoldDB" id="A0A6C0E9V6"/>
<evidence type="ECO:0000256" key="1">
    <source>
        <dbReference type="SAM" id="Phobius"/>
    </source>
</evidence>